<sequence length="111" mass="12665">MAQLSIPIPDEQIDSAVQGAIKKMNLVPKDDLKGITWTMDEFRKKCCGGKSPTWVRTFIFDEFPETDYANGGWCLAPHKTEGIKGTTIFAYEATRWMEEHKHDIDWEAKTA</sequence>
<keyword evidence="2" id="KW-1185">Reference proteome</keyword>
<proteinExistence type="predicted"/>
<evidence type="ECO:0000313" key="1">
    <source>
        <dbReference type="EMBL" id="MBU9695214.1"/>
    </source>
</evidence>
<dbReference type="EMBL" id="JAHPJJ010000009">
    <property type="protein sequence ID" value="MBU9695214.1"/>
    <property type="molecule type" value="Genomic_DNA"/>
</dbReference>
<organism evidence="1 2">
    <name type="scientific">Limosilactobacillus portuensis</name>
    <dbReference type="NCBI Taxonomy" id="2742601"/>
    <lineage>
        <taxon>Bacteria</taxon>
        <taxon>Bacillati</taxon>
        <taxon>Bacillota</taxon>
        <taxon>Bacilli</taxon>
        <taxon>Lactobacillales</taxon>
        <taxon>Lactobacillaceae</taxon>
        <taxon>Limosilactobacillus</taxon>
    </lineage>
</organism>
<name>A0ABS6IUL4_9LACO</name>
<accession>A0ABS6IUL4</accession>
<reference evidence="1 2" key="1">
    <citation type="submission" date="2021-06" db="EMBL/GenBank/DDBJ databases">
        <title>Limosilactobacillus angelus sp. nov., isolated from the human vagina.</title>
        <authorList>
            <person name="Chen Y.-S."/>
        </authorList>
    </citation>
    <scope>NUCLEOTIDE SEQUENCE [LARGE SCALE GENOMIC DNA]</scope>
    <source>
        <strain evidence="1 2">P5L02</strain>
    </source>
</reference>
<evidence type="ECO:0000313" key="2">
    <source>
        <dbReference type="Proteomes" id="UP001196248"/>
    </source>
</evidence>
<dbReference type="RefSeq" id="WP_216972246.1">
    <property type="nucleotide sequence ID" value="NZ_JAHPJJ010000009.1"/>
</dbReference>
<dbReference type="InterPro" id="IPR008489">
    <property type="entry name" value="DUF771"/>
</dbReference>
<dbReference type="Pfam" id="PF05595">
    <property type="entry name" value="DUF771"/>
    <property type="match status" value="1"/>
</dbReference>
<dbReference type="Proteomes" id="UP001196248">
    <property type="component" value="Unassembled WGS sequence"/>
</dbReference>
<comment type="caution">
    <text evidence="1">The sequence shown here is derived from an EMBL/GenBank/DDBJ whole genome shotgun (WGS) entry which is preliminary data.</text>
</comment>
<gene>
    <name evidence="1" type="ORF">KSL82_04795</name>
</gene>
<protein>
    <submittedName>
        <fullName evidence="1">DUF771 domain-containing protein</fullName>
    </submittedName>
</protein>